<evidence type="ECO:0000313" key="2">
    <source>
        <dbReference type="Proteomes" id="UP000309038"/>
    </source>
</evidence>
<dbReference type="Proteomes" id="UP000309038">
    <property type="component" value="Unassembled WGS sequence"/>
</dbReference>
<name>A0A4S4KSV5_9APHY</name>
<organism evidence="1 2">
    <name type="scientific">Hermanssonia centrifuga</name>
    <dbReference type="NCBI Taxonomy" id="98765"/>
    <lineage>
        <taxon>Eukaryota</taxon>
        <taxon>Fungi</taxon>
        <taxon>Dikarya</taxon>
        <taxon>Basidiomycota</taxon>
        <taxon>Agaricomycotina</taxon>
        <taxon>Agaricomycetes</taxon>
        <taxon>Polyporales</taxon>
        <taxon>Meruliaceae</taxon>
        <taxon>Hermanssonia</taxon>
    </lineage>
</organism>
<evidence type="ECO:0000313" key="1">
    <source>
        <dbReference type="EMBL" id="THH00010.1"/>
    </source>
</evidence>
<keyword evidence="2" id="KW-1185">Reference proteome</keyword>
<gene>
    <name evidence="1" type="ORF">EW026_g2446</name>
</gene>
<dbReference type="EMBL" id="SGPJ01000062">
    <property type="protein sequence ID" value="THH00010.1"/>
    <property type="molecule type" value="Genomic_DNA"/>
</dbReference>
<accession>A0A4S4KSV5</accession>
<protein>
    <submittedName>
        <fullName evidence="1">Uncharacterized protein</fullName>
    </submittedName>
</protein>
<comment type="caution">
    <text evidence="1">The sequence shown here is derived from an EMBL/GenBank/DDBJ whole genome shotgun (WGS) entry which is preliminary data.</text>
</comment>
<proteinExistence type="predicted"/>
<reference evidence="1 2" key="1">
    <citation type="submission" date="2019-02" db="EMBL/GenBank/DDBJ databases">
        <title>Genome sequencing of the rare red list fungi Phlebia centrifuga.</title>
        <authorList>
            <person name="Buettner E."/>
            <person name="Kellner H."/>
        </authorList>
    </citation>
    <scope>NUCLEOTIDE SEQUENCE [LARGE SCALE GENOMIC DNA]</scope>
    <source>
        <strain evidence="1 2">DSM 108282</strain>
    </source>
</reference>
<dbReference type="AlphaFoldDB" id="A0A4S4KSV5"/>
<sequence>MLEIEHLFVAPNPITVDLATTSLEQFIGNGEAAVVVVQSSIGESSIGSHASSGFYPYGAFDVLQLLHQNRQRQHDDQFTKLQRQSPDDPLFLLSWILEQSVANIVGSDSILDLALTAHPMLFAGLFNYATKNSYPNILYIHNLHNADVTAHPR</sequence>